<dbReference type="Gene3D" id="4.10.860.130">
    <property type="match status" value="1"/>
</dbReference>
<dbReference type="InterPro" id="IPR012606">
    <property type="entry name" value="Ribosomal_uS15_N"/>
</dbReference>
<dbReference type="InterPro" id="IPR000589">
    <property type="entry name" value="Ribosomal_uS15"/>
</dbReference>
<dbReference type="Pfam" id="PF08069">
    <property type="entry name" value="Ribosomal_S13_N"/>
    <property type="match status" value="1"/>
</dbReference>
<comment type="similarity">
    <text evidence="1 4 5">Belongs to the universal ribosomal protein uS15 family.</text>
</comment>
<dbReference type="GO" id="GO:0003735">
    <property type="term" value="F:structural constituent of ribosome"/>
    <property type="evidence" value="ECO:0007669"/>
    <property type="project" value="InterPro"/>
</dbReference>
<dbReference type="InterPro" id="IPR023029">
    <property type="entry name" value="Ribosomal_uS15_arc_euk"/>
</dbReference>
<evidence type="ECO:0000256" key="3">
    <source>
        <dbReference type="ARBA" id="ARBA00023274"/>
    </source>
</evidence>
<keyword evidence="3 4" id="KW-0687">Ribonucleoprotein</keyword>
<comment type="subunit">
    <text evidence="4">Part of the 30S ribosomal subunit.</text>
</comment>
<evidence type="ECO:0000259" key="6">
    <source>
        <dbReference type="SMART" id="SM01386"/>
    </source>
</evidence>
<dbReference type="HAMAP" id="MF_01343_A">
    <property type="entry name" value="Ribosomal_uS15_A"/>
    <property type="match status" value="1"/>
</dbReference>
<dbReference type="Pfam" id="PF00312">
    <property type="entry name" value="Ribosomal_S15"/>
    <property type="match status" value="1"/>
</dbReference>
<organism evidence="7 8">
    <name type="scientific">Methanothermococcus okinawensis (strain DSM 14208 / JCM 11175 / IH1)</name>
    <dbReference type="NCBI Taxonomy" id="647113"/>
    <lineage>
        <taxon>Archaea</taxon>
        <taxon>Methanobacteriati</taxon>
        <taxon>Methanobacteriota</taxon>
        <taxon>Methanomada group</taxon>
        <taxon>Methanococci</taxon>
        <taxon>Methanococcales</taxon>
        <taxon>Methanococcaceae</taxon>
        <taxon>Methanothermococcus</taxon>
    </lineage>
</organism>
<dbReference type="KEGG" id="mok:Metok_1155"/>
<reference evidence="7" key="1">
    <citation type="submission" date="2011-05" db="EMBL/GenBank/DDBJ databases">
        <title>Complete sequence of chromosome of Methanothermococcus okinawensis IH1.</title>
        <authorList>
            <consortium name="US DOE Joint Genome Institute"/>
            <person name="Lucas S."/>
            <person name="Han J."/>
            <person name="Lapidus A."/>
            <person name="Cheng J.-F."/>
            <person name="Goodwin L."/>
            <person name="Pitluck S."/>
            <person name="Peters L."/>
            <person name="Mikhailova N."/>
            <person name="Held B."/>
            <person name="Han C."/>
            <person name="Tapia R."/>
            <person name="Land M."/>
            <person name="Hauser L."/>
            <person name="Kyrpides N."/>
            <person name="Ivanova N."/>
            <person name="Pagani I."/>
            <person name="Sieprawska-Lupa M."/>
            <person name="Takai K."/>
            <person name="Miyazaki J."/>
            <person name="Whitman W."/>
            <person name="Woyke T."/>
        </authorList>
    </citation>
    <scope>NUCLEOTIDE SEQUENCE [LARGE SCALE GENOMIC DNA]</scope>
    <source>
        <strain evidence="7">IH1</strain>
    </source>
</reference>
<evidence type="ECO:0000256" key="5">
    <source>
        <dbReference type="RuleBase" id="RU003919"/>
    </source>
</evidence>
<dbReference type="STRING" id="647113.Metok_1155"/>
<gene>
    <name evidence="4" type="primary">rps15</name>
    <name evidence="7" type="ordered locus">Metok_1155</name>
</gene>
<feature type="domain" description="Small ribosomal subunit protein uS15 N-terminal" evidence="6">
    <location>
        <begin position="21"/>
        <end position="80"/>
    </location>
</feature>
<evidence type="ECO:0000256" key="1">
    <source>
        <dbReference type="ARBA" id="ARBA00008434"/>
    </source>
</evidence>
<dbReference type="GO" id="GO:0070181">
    <property type="term" value="F:small ribosomal subunit rRNA binding"/>
    <property type="evidence" value="ECO:0007669"/>
    <property type="project" value="TreeGrafter"/>
</dbReference>
<evidence type="ECO:0000313" key="8">
    <source>
        <dbReference type="Proteomes" id="UP000009296"/>
    </source>
</evidence>
<dbReference type="InterPro" id="IPR009068">
    <property type="entry name" value="uS15_NS1_RNA-bd_sf"/>
</dbReference>
<accession>F8ANY3</accession>
<keyword evidence="2 4" id="KW-0689">Ribosomal protein</keyword>
<dbReference type="FunFam" id="1.10.287.10:FF:000003">
    <property type="entry name" value="40S ribosomal protein S13"/>
    <property type="match status" value="1"/>
</dbReference>
<dbReference type="eggNOG" id="arCOG04185">
    <property type="taxonomic scope" value="Archaea"/>
</dbReference>
<dbReference type="SMART" id="SM01387">
    <property type="entry name" value="Ribosomal_S15"/>
    <property type="match status" value="1"/>
</dbReference>
<dbReference type="HOGENOM" id="CLU_090139_2_0_2"/>
<evidence type="ECO:0000256" key="2">
    <source>
        <dbReference type="ARBA" id="ARBA00022980"/>
    </source>
</evidence>
<dbReference type="GO" id="GO:0006412">
    <property type="term" value="P:translation"/>
    <property type="evidence" value="ECO:0007669"/>
    <property type="project" value="UniProtKB-UniRule"/>
</dbReference>
<dbReference type="GO" id="GO:0022627">
    <property type="term" value="C:cytosolic small ribosomal subunit"/>
    <property type="evidence" value="ECO:0007669"/>
    <property type="project" value="TreeGrafter"/>
</dbReference>
<proteinExistence type="inferred from homology"/>
<dbReference type="CDD" id="cd00353">
    <property type="entry name" value="Ribosomal_S15p_S13e"/>
    <property type="match status" value="1"/>
</dbReference>
<dbReference type="PROSITE" id="PS00362">
    <property type="entry name" value="RIBOSOMAL_S15"/>
    <property type="match status" value="1"/>
</dbReference>
<dbReference type="Gene3D" id="1.10.287.10">
    <property type="entry name" value="S15/NS1, RNA-binding"/>
    <property type="match status" value="1"/>
</dbReference>
<dbReference type="SUPFAM" id="SSF47060">
    <property type="entry name" value="S15/NS1 RNA-binding domain"/>
    <property type="match status" value="1"/>
</dbReference>
<dbReference type="EMBL" id="CP002792">
    <property type="protein sequence ID" value="AEH07124.1"/>
    <property type="molecule type" value="Genomic_DNA"/>
</dbReference>
<evidence type="ECO:0000256" key="4">
    <source>
        <dbReference type="HAMAP-Rule" id="MF_01343"/>
    </source>
</evidence>
<protein>
    <recommendedName>
        <fullName evidence="4">Small ribosomal subunit protein uS15</fullName>
    </recommendedName>
</protein>
<dbReference type="PANTHER" id="PTHR11885:SF6">
    <property type="entry name" value="SMALL RIBOSOMAL SUBUNIT PROTEIN US15"/>
    <property type="match status" value="1"/>
</dbReference>
<dbReference type="SMART" id="SM01386">
    <property type="entry name" value="Ribosomal_S13_N"/>
    <property type="match status" value="1"/>
</dbReference>
<evidence type="ECO:0000313" key="7">
    <source>
        <dbReference type="EMBL" id="AEH07124.1"/>
    </source>
</evidence>
<keyword evidence="8" id="KW-1185">Reference proteome</keyword>
<dbReference type="Proteomes" id="UP000009296">
    <property type="component" value="Chromosome"/>
</dbReference>
<dbReference type="NCBIfam" id="NF006331">
    <property type="entry name" value="PRK08561.1"/>
    <property type="match status" value="1"/>
</dbReference>
<dbReference type="PANTHER" id="PTHR11885">
    <property type="entry name" value="RIBOSOMAL PROTEIN S15P/S13E"/>
    <property type="match status" value="1"/>
</dbReference>
<name>F8ANY3_METOI</name>
<sequence length="171" mass="19790">MTLNWESSENKYKMNNGRDIMARLHSGKRGSSGSKKPLRTEAPKWVNLTAEEIENKIVEMAKEGKQSALIGTILRDSYGVPDVKLITGKSISQIMKENNVYPEIPEDLFNLMKRAINLRNHLEQNPRDIHSRRGLQLIESKIRRLVKYYKNTKVLPAKWRYSPETARLLVE</sequence>
<dbReference type="AlphaFoldDB" id="F8ANY3"/>